<evidence type="ECO:0000259" key="3">
    <source>
        <dbReference type="PROSITE" id="PS01031"/>
    </source>
</evidence>
<dbReference type="InterPro" id="IPR008978">
    <property type="entry name" value="HSP20-like_chaperone"/>
</dbReference>
<dbReference type="InterPro" id="IPR001436">
    <property type="entry name" value="Alpha-crystallin/sHSP_animal"/>
</dbReference>
<dbReference type="EMBL" id="CAICTM010000101">
    <property type="protein sequence ID" value="CAB9501182.1"/>
    <property type="molecule type" value="Genomic_DNA"/>
</dbReference>
<dbReference type="InterPro" id="IPR002068">
    <property type="entry name" value="A-crystallin/Hsp20_dom"/>
</dbReference>
<keyword evidence="5" id="KW-1185">Reference proteome</keyword>
<dbReference type="CDD" id="cd06464">
    <property type="entry name" value="ACD_sHsps-like"/>
    <property type="match status" value="1"/>
</dbReference>
<gene>
    <name evidence="4" type="ORF">SEMRO_102_G051870.1</name>
</gene>
<evidence type="ECO:0000256" key="2">
    <source>
        <dbReference type="RuleBase" id="RU003616"/>
    </source>
</evidence>
<dbReference type="PANTHER" id="PTHR45640">
    <property type="entry name" value="HEAT SHOCK PROTEIN HSP-12.2-RELATED"/>
    <property type="match status" value="1"/>
</dbReference>
<dbReference type="SUPFAM" id="SSF49764">
    <property type="entry name" value="HSP20-like chaperones"/>
    <property type="match status" value="1"/>
</dbReference>
<proteinExistence type="inferred from homology"/>
<dbReference type="GO" id="GO:0009408">
    <property type="term" value="P:response to heat"/>
    <property type="evidence" value="ECO:0007669"/>
    <property type="project" value="TreeGrafter"/>
</dbReference>
<dbReference type="AlphaFoldDB" id="A0A9N8DDB5"/>
<organism evidence="4 5">
    <name type="scientific">Seminavis robusta</name>
    <dbReference type="NCBI Taxonomy" id="568900"/>
    <lineage>
        <taxon>Eukaryota</taxon>
        <taxon>Sar</taxon>
        <taxon>Stramenopiles</taxon>
        <taxon>Ochrophyta</taxon>
        <taxon>Bacillariophyta</taxon>
        <taxon>Bacillariophyceae</taxon>
        <taxon>Bacillariophycidae</taxon>
        <taxon>Naviculales</taxon>
        <taxon>Naviculaceae</taxon>
        <taxon>Seminavis</taxon>
    </lineage>
</organism>
<dbReference type="GO" id="GO:0051082">
    <property type="term" value="F:unfolded protein binding"/>
    <property type="evidence" value="ECO:0007669"/>
    <property type="project" value="TreeGrafter"/>
</dbReference>
<dbReference type="GO" id="GO:0042026">
    <property type="term" value="P:protein refolding"/>
    <property type="evidence" value="ECO:0007669"/>
    <property type="project" value="TreeGrafter"/>
</dbReference>
<dbReference type="Gene3D" id="2.60.40.790">
    <property type="match status" value="1"/>
</dbReference>
<dbReference type="PROSITE" id="PS01031">
    <property type="entry name" value="SHSP"/>
    <property type="match status" value="1"/>
</dbReference>
<comment type="caution">
    <text evidence="4">The sequence shown here is derived from an EMBL/GenBank/DDBJ whole genome shotgun (WGS) entry which is preliminary data.</text>
</comment>
<dbReference type="GO" id="GO:0005737">
    <property type="term" value="C:cytoplasm"/>
    <property type="evidence" value="ECO:0007669"/>
    <property type="project" value="TreeGrafter"/>
</dbReference>
<accession>A0A9N8DDB5</accession>
<reference evidence="4" key="1">
    <citation type="submission" date="2020-06" db="EMBL/GenBank/DDBJ databases">
        <authorList>
            <consortium name="Plant Systems Biology data submission"/>
        </authorList>
    </citation>
    <scope>NUCLEOTIDE SEQUENCE</scope>
    <source>
        <strain evidence="4">D6</strain>
    </source>
</reference>
<dbReference type="Pfam" id="PF00011">
    <property type="entry name" value="HSP20"/>
    <property type="match status" value="1"/>
</dbReference>
<evidence type="ECO:0000313" key="4">
    <source>
        <dbReference type="EMBL" id="CAB9501182.1"/>
    </source>
</evidence>
<dbReference type="GO" id="GO:0005634">
    <property type="term" value="C:nucleus"/>
    <property type="evidence" value="ECO:0007669"/>
    <property type="project" value="TreeGrafter"/>
</dbReference>
<dbReference type="OrthoDB" id="44796at2759"/>
<evidence type="ECO:0000256" key="1">
    <source>
        <dbReference type="PROSITE-ProRule" id="PRU00285"/>
    </source>
</evidence>
<evidence type="ECO:0000313" key="5">
    <source>
        <dbReference type="Proteomes" id="UP001153069"/>
    </source>
</evidence>
<feature type="domain" description="SHSP" evidence="3">
    <location>
        <begin position="58"/>
        <end position="162"/>
    </location>
</feature>
<dbReference type="Proteomes" id="UP001153069">
    <property type="component" value="Unassembled WGS sequence"/>
</dbReference>
<protein>
    <recommendedName>
        <fullName evidence="3">SHSP domain-containing protein</fullName>
    </recommendedName>
</protein>
<dbReference type="PANTHER" id="PTHR45640:SF26">
    <property type="entry name" value="RE23625P"/>
    <property type="match status" value="1"/>
</dbReference>
<name>A0A9N8DDB5_9STRA</name>
<comment type="similarity">
    <text evidence="1 2">Belongs to the small heat shock protein (HSP20) family.</text>
</comment>
<sequence>MVLDRFFGNSRNGPPSSFEKLDKEYVNKSRPDEDEFFRGFFGGSGVPPLFSDLARQQQQGMIMKRGFKVDETEDLFTVSMDVPGVNPSEIKVKLEHAMVCINGQRTFKEGNHTSSSQFHQCVRASSHLDATNATADLSNGVLVVSAPKLPKQAVVEIPITQGRS</sequence>